<dbReference type="PANTHER" id="PTHR42993:SF1">
    <property type="entry name" value="MAOC-LIKE DEHYDRATASE DOMAIN-CONTAINING PROTEIN"/>
    <property type="match status" value="1"/>
</dbReference>
<dbReference type="GeneID" id="25568737"/>
<dbReference type="InterPro" id="IPR002539">
    <property type="entry name" value="MaoC-like_dom"/>
</dbReference>
<dbReference type="Pfam" id="PF01575">
    <property type="entry name" value="MaoC_dehydratas"/>
    <property type="match status" value="1"/>
</dbReference>
<evidence type="ECO:0000313" key="2">
    <source>
        <dbReference type="EMBL" id="KNC54877.1"/>
    </source>
</evidence>
<reference evidence="2 3" key="1">
    <citation type="submission" date="2010-05" db="EMBL/GenBank/DDBJ databases">
        <title>The Genome Sequence of Thecamonas trahens ATCC 50062.</title>
        <authorList>
            <consortium name="The Broad Institute Genome Sequencing Platform"/>
            <person name="Russ C."/>
            <person name="Cuomo C."/>
            <person name="Shea T."/>
            <person name="Young S.K."/>
            <person name="Zeng Q."/>
            <person name="Koehrsen M."/>
            <person name="Haas B."/>
            <person name="Borodovsky M."/>
            <person name="Guigo R."/>
            <person name="Alvarado L."/>
            <person name="Berlin A."/>
            <person name="Bochicchio J."/>
            <person name="Borenstein D."/>
            <person name="Chapman S."/>
            <person name="Chen Z."/>
            <person name="Freedman E."/>
            <person name="Gellesch M."/>
            <person name="Goldberg J."/>
            <person name="Griggs A."/>
            <person name="Gujja S."/>
            <person name="Heilman E."/>
            <person name="Heiman D."/>
            <person name="Hepburn T."/>
            <person name="Howarth C."/>
            <person name="Jen D."/>
            <person name="Larson L."/>
            <person name="Mehta T."/>
            <person name="Park D."/>
            <person name="Pearson M."/>
            <person name="Roberts A."/>
            <person name="Saif S."/>
            <person name="Shenoy N."/>
            <person name="Sisk P."/>
            <person name="Stolte C."/>
            <person name="Sykes S."/>
            <person name="Thomson T."/>
            <person name="Walk T."/>
            <person name="White J."/>
            <person name="Yandava C."/>
            <person name="Burger G."/>
            <person name="Gray M.W."/>
            <person name="Holland P.W.H."/>
            <person name="King N."/>
            <person name="Lang F.B.F."/>
            <person name="Roger A.J."/>
            <person name="Ruiz-Trillo I."/>
            <person name="Lander E."/>
            <person name="Nusbaum C."/>
        </authorList>
    </citation>
    <scope>NUCLEOTIDE SEQUENCE [LARGE SCALE GENOMIC DNA]</scope>
    <source>
        <strain evidence="2 3">ATCC 50062</strain>
    </source>
</reference>
<organism evidence="2 3">
    <name type="scientific">Thecamonas trahens ATCC 50062</name>
    <dbReference type="NCBI Taxonomy" id="461836"/>
    <lineage>
        <taxon>Eukaryota</taxon>
        <taxon>Apusozoa</taxon>
        <taxon>Apusomonadida</taxon>
        <taxon>Apusomonadidae</taxon>
        <taxon>Thecamonas</taxon>
    </lineage>
</organism>
<sequence>MSASSCERVQKRTARLLVQLAPQGASSGGAGHARGRSLPLLREALARVDLESLLADGEHVAAGGAGSFGSADEAGSSSGGTVGAVNVAEWVAGAGSWTAVSGAVAVSQARIDAFSAVTLDPQWIHGAEAGLAGSPYGTPIAHGFLVLSLLSPLAASTLPPIKGMGMGINYGLNRVRFVAPTRVGAAVHASVALAAVKRINGGGIESVLDVSLVSSDPAVGDKPVVVAQWLVRHYP</sequence>
<proteinExistence type="predicted"/>
<dbReference type="Proteomes" id="UP000054408">
    <property type="component" value="Unassembled WGS sequence"/>
</dbReference>
<feature type="domain" description="MaoC-like" evidence="1">
    <location>
        <begin position="104"/>
        <end position="198"/>
    </location>
</feature>
<dbReference type="STRING" id="461836.A0A0L0DRI9"/>
<dbReference type="EMBL" id="GL349492">
    <property type="protein sequence ID" value="KNC54877.1"/>
    <property type="molecule type" value="Genomic_DNA"/>
</dbReference>
<dbReference type="eggNOG" id="ENOG502S8VW">
    <property type="taxonomic scope" value="Eukaryota"/>
</dbReference>
<dbReference type="OrthoDB" id="14712at2759"/>
<dbReference type="SUPFAM" id="SSF54637">
    <property type="entry name" value="Thioesterase/thiol ester dehydrase-isomerase"/>
    <property type="match status" value="1"/>
</dbReference>
<name>A0A0L0DRI9_THETB</name>
<protein>
    <submittedName>
        <fullName evidence="2">Acyl dehydratase</fullName>
    </submittedName>
</protein>
<evidence type="ECO:0000259" key="1">
    <source>
        <dbReference type="Pfam" id="PF01575"/>
    </source>
</evidence>
<dbReference type="AlphaFoldDB" id="A0A0L0DRI9"/>
<accession>A0A0L0DRI9</accession>
<dbReference type="PANTHER" id="PTHR42993">
    <property type="entry name" value="MAOC-LIKE DEHYDRATASE DOMAIN-CONTAINING PROTEIN"/>
    <property type="match status" value="1"/>
</dbReference>
<dbReference type="InterPro" id="IPR029069">
    <property type="entry name" value="HotDog_dom_sf"/>
</dbReference>
<dbReference type="Gene3D" id="3.10.129.10">
    <property type="entry name" value="Hotdog Thioesterase"/>
    <property type="match status" value="1"/>
</dbReference>
<dbReference type="RefSeq" id="XP_013753473.1">
    <property type="nucleotide sequence ID" value="XM_013898019.1"/>
</dbReference>
<keyword evidence="3" id="KW-1185">Reference proteome</keyword>
<gene>
    <name evidence="2" type="ORF">AMSG_10531</name>
</gene>
<evidence type="ECO:0000313" key="3">
    <source>
        <dbReference type="Proteomes" id="UP000054408"/>
    </source>
</evidence>